<dbReference type="GO" id="GO:0043137">
    <property type="term" value="P:DNA replication, removal of RNA primer"/>
    <property type="evidence" value="ECO:0007669"/>
    <property type="project" value="TreeGrafter"/>
</dbReference>
<comment type="catalytic activity">
    <reaction evidence="1 11">
        <text>Endonucleolytic cleavage to 5'-phosphomonoester.</text>
        <dbReference type="EC" id="3.1.26.4"/>
    </reaction>
</comment>
<dbReference type="HAMAP" id="MF_00042">
    <property type="entry name" value="RNase_H"/>
    <property type="match status" value="1"/>
</dbReference>
<dbReference type="InterPro" id="IPR050092">
    <property type="entry name" value="RNase_H"/>
</dbReference>
<keyword evidence="9 11" id="KW-0378">Hydrolase</keyword>
<comment type="cofactor">
    <cofactor evidence="11">
        <name>Mg(2+)</name>
        <dbReference type="ChEBI" id="CHEBI:18420"/>
    </cofactor>
    <text evidence="11">Binds 1 Mg(2+) ion per subunit. May bind a second metal ion at a regulatory site, or after substrate binding.</text>
</comment>
<evidence type="ECO:0000256" key="10">
    <source>
        <dbReference type="ARBA" id="ARBA00022842"/>
    </source>
</evidence>
<feature type="binding site" evidence="11">
    <location>
        <position position="13"/>
    </location>
    <ligand>
        <name>Mg(2+)</name>
        <dbReference type="ChEBI" id="CHEBI:18420"/>
        <label>2</label>
    </ligand>
</feature>
<dbReference type="Proteomes" id="UP000016511">
    <property type="component" value="Unassembled WGS sequence"/>
</dbReference>
<evidence type="ECO:0000256" key="5">
    <source>
        <dbReference type="ARBA" id="ARBA00012180"/>
    </source>
</evidence>
<dbReference type="NCBIfam" id="NF001236">
    <property type="entry name" value="PRK00203.1"/>
    <property type="match status" value="1"/>
</dbReference>
<dbReference type="EC" id="3.1.26.4" evidence="5 11"/>
<accession>U1Y338</accession>
<sequence>MRDKMKEVIIYTDGACSGNPGPGGWGAVMLYGKHRKEMCGSEENTTNNRMELKAAVEALKVLKEPCKVLLHSDSAYMVNCFQQGWYKGWMKNGWKNSKKQPVENQDLWKELLALMETHDVQYIKVKGHADNELNNRCDELATGAIVRR</sequence>
<evidence type="ECO:0000256" key="11">
    <source>
        <dbReference type="HAMAP-Rule" id="MF_00042"/>
    </source>
</evidence>
<dbReference type="CDD" id="cd09278">
    <property type="entry name" value="RNase_HI_prokaryote_like"/>
    <property type="match status" value="1"/>
</dbReference>
<comment type="caution">
    <text evidence="13">The sequence shown here is derived from an EMBL/GenBank/DDBJ whole genome shotgun (WGS) entry which is preliminary data.</text>
</comment>
<dbReference type="eggNOG" id="COG0328">
    <property type="taxonomic scope" value="Bacteria"/>
</dbReference>
<gene>
    <name evidence="11" type="primary">rnhA</name>
    <name evidence="13" type="ORF">HMPREF0083_05709</name>
</gene>
<feature type="binding site" evidence="11">
    <location>
        <position position="13"/>
    </location>
    <ligand>
        <name>Mg(2+)</name>
        <dbReference type="ChEBI" id="CHEBI:18420"/>
        <label>1</label>
    </ligand>
</feature>
<dbReference type="GO" id="GO:0004523">
    <property type="term" value="F:RNA-DNA hybrid ribonuclease activity"/>
    <property type="evidence" value="ECO:0007669"/>
    <property type="project" value="UniProtKB-UniRule"/>
</dbReference>
<evidence type="ECO:0000313" key="13">
    <source>
        <dbReference type="EMBL" id="ERI05316.1"/>
    </source>
</evidence>
<dbReference type="PANTHER" id="PTHR10642:SF26">
    <property type="entry name" value="RIBONUCLEASE H1"/>
    <property type="match status" value="1"/>
</dbReference>
<comment type="similarity">
    <text evidence="3 11">Belongs to the RNase H family.</text>
</comment>
<dbReference type="PANTHER" id="PTHR10642">
    <property type="entry name" value="RIBONUCLEASE H1"/>
    <property type="match status" value="1"/>
</dbReference>
<dbReference type="Pfam" id="PF00075">
    <property type="entry name" value="RNase_H"/>
    <property type="match status" value="1"/>
</dbReference>
<evidence type="ECO:0000256" key="7">
    <source>
        <dbReference type="ARBA" id="ARBA00022723"/>
    </source>
</evidence>
<evidence type="ECO:0000256" key="1">
    <source>
        <dbReference type="ARBA" id="ARBA00000077"/>
    </source>
</evidence>
<feature type="binding site" evidence="11">
    <location>
        <position position="51"/>
    </location>
    <ligand>
        <name>Mg(2+)</name>
        <dbReference type="ChEBI" id="CHEBI:18420"/>
        <label>1</label>
    </ligand>
</feature>
<dbReference type="STRING" id="649747.HMPREF0083_05709"/>
<dbReference type="EMBL" id="AWSJ01000360">
    <property type="protein sequence ID" value="ERI05316.1"/>
    <property type="molecule type" value="Genomic_DNA"/>
</dbReference>
<keyword evidence="11" id="KW-0963">Cytoplasm</keyword>
<evidence type="ECO:0000256" key="4">
    <source>
        <dbReference type="ARBA" id="ARBA00011245"/>
    </source>
</evidence>
<organism evidence="13 14">
    <name type="scientific">Aneurinibacillus aneurinilyticus ATCC 12856</name>
    <dbReference type="NCBI Taxonomy" id="649747"/>
    <lineage>
        <taxon>Bacteria</taxon>
        <taxon>Bacillati</taxon>
        <taxon>Bacillota</taxon>
        <taxon>Bacilli</taxon>
        <taxon>Bacillales</taxon>
        <taxon>Paenibacillaceae</taxon>
        <taxon>Aneurinibacillus group</taxon>
        <taxon>Aneurinibacillus</taxon>
    </lineage>
</organism>
<dbReference type="AlphaFoldDB" id="U1Y338"/>
<dbReference type="PROSITE" id="PS50879">
    <property type="entry name" value="RNASE_H_1"/>
    <property type="match status" value="1"/>
</dbReference>
<evidence type="ECO:0000313" key="14">
    <source>
        <dbReference type="Proteomes" id="UP000016511"/>
    </source>
</evidence>
<dbReference type="HOGENOM" id="CLU_030894_6_2_9"/>
<dbReference type="SUPFAM" id="SSF53098">
    <property type="entry name" value="Ribonuclease H-like"/>
    <property type="match status" value="1"/>
</dbReference>
<dbReference type="GO" id="GO:0000287">
    <property type="term" value="F:magnesium ion binding"/>
    <property type="evidence" value="ECO:0007669"/>
    <property type="project" value="UniProtKB-UniRule"/>
</dbReference>
<feature type="domain" description="RNase H type-1" evidence="12">
    <location>
        <begin position="4"/>
        <end position="146"/>
    </location>
</feature>
<feature type="binding site" evidence="11">
    <location>
        <position position="138"/>
    </location>
    <ligand>
        <name>Mg(2+)</name>
        <dbReference type="ChEBI" id="CHEBI:18420"/>
        <label>2</label>
    </ligand>
</feature>
<evidence type="ECO:0000256" key="6">
    <source>
        <dbReference type="ARBA" id="ARBA00022722"/>
    </source>
</evidence>
<dbReference type="PATRIC" id="fig|649747.3.peg.5120"/>
<name>U1Y338_ANEAE</name>
<proteinExistence type="inferred from homology"/>
<keyword evidence="14" id="KW-1185">Reference proteome</keyword>
<evidence type="ECO:0000256" key="3">
    <source>
        <dbReference type="ARBA" id="ARBA00005300"/>
    </source>
</evidence>
<dbReference type="InterPro" id="IPR002156">
    <property type="entry name" value="RNaseH_domain"/>
</dbReference>
<evidence type="ECO:0000256" key="2">
    <source>
        <dbReference type="ARBA" id="ARBA00004065"/>
    </source>
</evidence>
<dbReference type="FunFam" id="3.30.420.10:FF:000089">
    <property type="entry name" value="Ribonuclease H"/>
    <property type="match status" value="1"/>
</dbReference>
<keyword evidence="10 11" id="KW-0460">Magnesium</keyword>
<evidence type="ECO:0000256" key="9">
    <source>
        <dbReference type="ARBA" id="ARBA00022801"/>
    </source>
</evidence>
<comment type="subcellular location">
    <subcellularLocation>
        <location evidence="11">Cytoplasm</location>
    </subcellularLocation>
</comment>
<dbReference type="Gene3D" id="3.30.420.10">
    <property type="entry name" value="Ribonuclease H-like superfamily/Ribonuclease H"/>
    <property type="match status" value="1"/>
</dbReference>
<keyword evidence="6 11" id="KW-0540">Nuclease</keyword>
<dbReference type="GO" id="GO:0003676">
    <property type="term" value="F:nucleic acid binding"/>
    <property type="evidence" value="ECO:0007669"/>
    <property type="project" value="InterPro"/>
</dbReference>
<dbReference type="InterPro" id="IPR012337">
    <property type="entry name" value="RNaseH-like_sf"/>
</dbReference>
<comment type="subunit">
    <text evidence="4 11">Monomer.</text>
</comment>
<evidence type="ECO:0000256" key="8">
    <source>
        <dbReference type="ARBA" id="ARBA00022759"/>
    </source>
</evidence>
<reference evidence="13 14" key="1">
    <citation type="submission" date="2013-08" db="EMBL/GenBank/DDBJ databases">
        <authorList>
            <person name="Weinstock G."/>
            <person name="Sodergren E."/>
            <person name="Wylie T."/>
            <person name="Fulton L."/>
            <person name="Fulton R."/>
            <person name="Fronick C."/>
            <person name="O'Laughlin M."/>
            <person name="Godfrey J."/>
            <person name="Miner T."/>
            <person name="Herter B."/>
            <person name="Appelbaum E."/>
            <person name="Cordes M."/>
            <person name="Lek S."/>
            <person name="Wollam A."/>
            <person name="Pepin K.H."/>
            <person name="Palsikar V.B."/>
            <person name="Mitreva M."/>
            <person name="Wilson R.K."/>
        </authorList>
    </citation>
    <scope>NUCLEOTIDE SEQUENCE [LARGE SCALE GENOMIC DNA]</scope>
    <source>
        <strain evidence="13 14">ATCC 12856</strain>
    </source>
</reference>
<keyword evidence="7 11" id="KW-0479">Metal-binding</keyword>
<dbReference type="InterPro" id="IPR036397">
    <property type="entry name" value="RNaseH_sf"/>
</dbReference>
<keyword evidence="8 11" id="KW-0255">Endonuclease</keyword>
<evidence type="ECO:0000259" key="12">
    <source>
        <dbReference type="PROSITE" id="PS50879"/>
    </source>
</evidence>
<feature type="binding site" evidence="11">
    <location>
        <position position="73"/>
    </location>
    <ligand>
        <name>Mg(2+)</name>
        <dbReference type="ChEBI" id="CHEBI:18420"/>
        <label>1</label>
    </ligand>
</feature>
<dbReference type="InterPro" id="IPR022892">
    <property type="entry name" value="RNaseHI"/>
</dbReference>
<dbReference type="GO" id="GO:0005737">
    <property type="term" value="C:cytoplasm"/>
    <property type="evidence" value="ECO:0007669"/>
    <property type="project" value="UniProtKB-SubCell"/>
</dbReference>
<protein>
    <recommendedName>
        <fullName evidence="5 11">Ribonuclease H</fullName>
        <shortName evidence="11">RNase H</shortName>
        <ecNumber evidence="5 11">3.1.26.4</ecNumber>
    </recommendedName>
</protein>
<comment type="function">
    <text evidence="2 11">Endonuclease that specifically degrades the RNA of RNA-DNA hybrids.</text>
</comment>